<organism evidence="3 4">
    <name type="scientific">Dichanthelium oligosanthes</name>
    <dbReference type="NCBI Taxonomy" id="888268"/>
    <lineage>
        <taxon>Eukaryota</taxon>
        <taxon>Viridiplantae</taxon>
        <taxon>Streptophyta</taxon>
        <taxon>Embryophyta</taxon>
        <taxon>Tracheophyta</taxon>
        <taxon>Spermatophyta</taxon>
        <taxon>Magnoliopsida</taxon>
        <taxon>Liliopsida</taxon>
        <taxon>Poales</taxon>
        <taxon>Poaceae</taxon>
        <taxon>PACMAD clade</taxon>
        <taxon>Panicoideae</taxon>
        <taxon>Panicodae</taxon>
        <taxon>Paniceae</taxon>
        <taxon>Dichantheliinae</taxon>
        <taxon>Dichanthelium</taxon>
    </lineage>
</organism>
<protein>
    <recommendedName>
        <fullName evidence="2">Mitochondrial splicing suppressor 51-like C-terminal domain-containing protein</fullName>
    </recommendedName>
</protein>
<dbReference type="Pfam" id="PF20179">
    <property type="entry name" value="MSS51_C"/>
    <property type="match status" value="1"/>
</dbReference>
<evidence type="ECO:0000313" key="3">
    <source>
        <dbReference type="EMBL" id="OEL24912.1"/>
    </source>
</evidence>
<name>A0A1E5VIJ3_9POAL</name>
<evidence type="ECO:0000259" key="2">
    <source>
        <dbReference type="Pfam" id="PF20179"/>
    </source>
</evidence>
<feature type="transmembrane region" description="Helical" evidence="1">
    <location>
        <begin position="145"/>
        <end position="167"/>
    </location>
</feature>
<evidence type="ECO:0000313" key="4">
    <source>
        <dbReference type="Proteomes" id="UP000095767"/>
    </source>
</evidence>
<dbReference type="Proteomes" id="UP000095767">
    <property type="component" value="Unassembled WGS sequence"/>
</dbReference>
<dbReference type="STRING" id="888268.A0A1E5VIJ3"/>
<sequence>MECAAKGLTAEPCASGVADRRCGSCGAVAYCSRAHQNHEFPSTRCFFLQKIKLHQKGLWKSECICGPDVASAKDLSIAAEWKLQSSLCPCTEPETPVPVVLASWEDYYQWRSLPLHSPVAVLLHWDSNPHLIVAPNAGVAAYPSWMPTIPAIGFTYWCLLSFVFISFKEIIRQTGIPAMFTDFCEEAAHLASCCISSITGQPLKIPVCVMLCHYRFFPVVAIEQSNKASESIMSFPDPGKSFQAASCSR</sequence>
<keyword evidence="1" id="KW-1133">Transmembrane helix</keyword>
<accession>A0A1E5VIJ3</accession>
<keyword evidence="1" id="KW-0812">Transmembrane</keyword>
<reference evidence="3 4" key="1">
    <citation type="submission" date="2016-09" db="EMBL/GenBank/DDBJ databases">
        <title>The draft genome of Dichanthelium oligosanthes: A C3 panicoid grass species.</title>
        <authorList>
            <person name="Studer A.J."/>
            <person name="Schnable J.C."/>
            <person name="Brutnell T.P."/>
        </authorList>
    </citation>
    <scope>NUCLEOTIDE SEQUENCE [LARGE SCALE GENOMIC DNA]</scope>
    <source>
        <strain evidence="4">cv. Kellogg 1175</strain>
        <tissue evidence="3">Leaf</tissue>
    </source>
</reference>
<dbReference type="EMBL" id="LWDX02038630">
    <property type="protein sequence ID" value="OEL24912.1"/>
    <property type="molecule type" value="Genomic_DNA"/>
</dbReference>
<dbReference type="PANTHER" id="PTHR47570">
    <property type="entry name" value="ZINC ION BINDING PROTEIN"/>
    <property type="match status" value="1"/>
</dbReference>
<gene>
    <name evidence="3" type="ORF">BAE44_0014069</name>
</gene>
<keyword evidence="4" id="KW-1185">Reference proteome</keyword>
<feature type="domain" description="Mitochondrial splicing suppressor 51-like C-terminal" evidence="2">
    <location>
        <begin position="65"/>
        <end position="200"/>
    </location>
</feature>
<dbReference type="InterPro" id="IPR046824">
    <property type="entry name" value="Mss51-like_C"/>
</dbReference>
<keyword evidence="1" id="KW-0472">Membrane</keyword>
<dbReference type="OrthoDB" id="5282002at2759"/>
<proteinExistence type="predicted"/>
<dbReference type="AlphaFoldDB" id="A0A1E5VIJ3"/>
<dbReference type="PANTHER" id="PTHR47570:SF1">
    <property type="entry name" value="ZINC ION BINDING PROTEIN"/>
    <property type="match status" value="1"/>
</dbReference>
<evidence type="ECO:0000256" key="1">
    <source>
        <dbReference type="SAM" id="Phobius"/>
    </source>
</evidence>
<comment type="caution">
    <text evidence="3">The sequence shown here is derived from an EMBL/GenBank/DDBJ whole genome shotgun (WGS) entry which is preliminary data.</text>
</comment>